<proteinExistence type="predicted"/>
<protein>
    <submittedName>
        <fullName evidence="1">Uncharacterized protein</fullName>
    </submittedName>
</protein>
<sequence>MSTSNRQDGVRGTGIRVVIVHDYLNQRGGAEKVVGALHRIFHEAPIYTSIVERGRLWASLDDADIRTSFM</sequence>
<dbReference type="EMBL" id="FNOJ01000015">
    <property type="protein sequence ID" value="SDW80674.1"/>
    <property type="molecule type" value="Genomic_DNA"/>
</dbReference>
<accession>A0A1H2WK80</accession>
<keyword evidence="2" id="KW-1185">Reference proteome</keyword>
<gene>
    <name evidence="1" type="ORF">SAMN04489725_11567</name>
</gene>
<dbReference type="STRING" id="89784.SAMN04489725_11567"/>
<name>A0A1H2WK80_9BACL</name>
<dbReference type="AlphaFoldDB" id="A0A1H2WK80"/>
<organism evidence="1 2">
    <name type="scientific">Alicyclobacillus hesperidum</name>
    <dbReference type="NCBI Taxonomy" id="89784"/>
    <lineage>
        <taxon>Bacteria</taxon>
        <taxon>Bacillati</taxon>
        <taxon>Bacillota</taxon>
        <taxon>Bacilli</taxon>
        <taxon>Bacillales</taxon>
        <taxon>Alicyclobacillaceae</taxon>
        <taxon>Alicyclobacillus</taxon>
    </lineage>
</organism>
<dbReference type="Proteomes" id="UP000182589">
    <property type="component" value="Unassembled WGS sequence"/>
</dbReference>
<evidence type="ECO:0000313" key="1">
    <source>
        <dbReference type="EMBL" id="SDW80674.1"/>
    </source>
</evidence>
<reference evidence="2" key="1">
    <citation type="submission" date="2016-10" db="EMBL/GenBank/DDBJ databases">
        <authorList>
            <person name="Varghese N."/>
        </authorList>
    </citation>
    <scope>NUCLEOTIDE SEQUENCE [LARGE SCALE GENOMIC DNA]</scope>
    <source>
        <strain evidence="2">DSM 12489</strain>
    </source>
</reference>
<evidence type="ECO:0000313" key="2">
    <source>
        <dbReference type="Proteomes" id="UP000182589"/>
    </source>
</evidence>